<dbReference type="Pfam" id="PF04134">
    <property type="entry name" value="DCC1-like"/>
    <property type="match status" value="1"/>
</dbReference>
<dbReference type="PANTHER" id="PTHR34290">
    <property type="entry name" value="SI:CH73-390P7.2"/>
    <property type="match status" value="1"/>
</dbReference>
<name>A0A4S2HEP5_9PROT</name>
<evidence type="ECO:0000313" key="2">
    <source>
        <dbReference type="EMBL" id="TGY94092.1"/>
    </source>
</evidence>
<evidence type="ECO:0000256" key="1">
    <source>
        <dbReference type="SAM" id="MobiDB-lite"/>
    </source>
</evidence>
<proteinExistence type="predicted"/>
<dbReference type="GO" id="GO:0015035">
    <property type="term" value="F:protein-disulfide reductase activity"/>
    <property type="evidence" value="ECO:0007669"/>
    <property type="project" value="InterPro"/>
</dbReference>
<dbReference type="InterPro" id="IPR007263">
    <property type="entry name" value="DCC1-like"/>
</dbReference>
<dbReference type="Proteomes" id="UP000305451">
    <property type="component" value="Unassembled WGS sequence"/>
</dbReference>
<comment type="caution">
    <text evidence="2">The sequence shown here is derived from an EMBL/GenBank/DDBJ whole genome shotgun (WGS) entry which is preliminary data.</text>
</comment>
<dbReference type="EMBL" id="SRXV01000001">
    <property type="protein sequence ID" value="TGY94092.1"/>
    <property type="molecule type" value="Genomic_DNA"/>
</dbReference>
<organism evidence="2 3">
    <name type="scientific">Marinicauda pacifica</name>
    <dbReference type="NCBI Taxonomy" id="1133559"/>
    <lineage>
        <taxon>Bacteria</taxon>
        <taxon>Pseudomonadati</taxon>
        <taxon>Pseudomonadota</taxon>
        <taxon>Alphaproteobacteria</taxon>
        <taxon>Maricaulales</taxon>
        <taxon>Maricaulaceae</taxon>
        <taxon>Marinicauda</taxon>
    </lineage>
</organism>
<feature type="region of interest" description="Disordered" evidence="1">
    <location>
        <begin position="1"/>
        <end position="24"/>
    </location>
</feature>
<dbReference type="OrthoDB" id="9801773at2"/>
<reference evidence="2 3" key="1">
    <citation type="journal article" date="2013" name="Int. J. Syst. Evol. Microbiol.">
        <title>Marinicauda pacifica gen. nov., sp. nov., a prosthecate alphaproteobacterium of the family Hyphomonadaceae isolated from deep seawater.</title>
        <authorList>
            <person name="Zhang X.Y."/>
            <person name="Li G.W."/>
            <person name="Wang C.S."/>
            <person name="Zhang Y.J."/>
            <person name="Xu X.W."/>
            <person name="Li H."/>
            <person name="Liu A."/>
            <person name="Liu C."/>
            <person name="Xie B.B."/>
            <person name="Qin Q.L."/>
            <person name="Xu Z."/>
            <person name="Chen X.L."/>
            <person name="Zhou B.C."/>
            <person name="Zhang Y.Z."/>
        </authorList>
    </citation>
    <scope>NUCLEOTIDE SEQUENCE [LARGE SCALE GENOMIC DNA]</scope>
    <source>
        <strain evidence="2 3">P-1 km-3</strain>
    </source>
</reference>
<dbReference type="PANTHER" id="PTHR34290:SF2">
    <property type="entry name" value="OS04G0668800 PROTEIN"/>
    <property type="match status" value="1"/>
</dbReference>
<accession>A0A4S2HEP5</accession>
<sequence>MAPENEKTTKPNPADDSPAPQGPQSTVFYDGSCPLCRAEIGLYKRQGASSQFCDISRRVPEDMALSRDTLMKRFHVRRGDGRLVSGAAAFAELWKDTPGWRWLGHVAAVPPFVWIGEGLYRVFLLVRPALQSLTRRLVDGR</sequence>
<dbReference type="InterPro" id="IPR044691">
    <property type="entry name" value="DCC1_Trx"/>
</dbReference>
<keyword evidence="3" id="KW-1185">Reference proteome</keyword>
<dbReference type="AlphaFoldDB" id="A0A4S2HEP5"/>
<gene>
    <name evidence="2" type="ORF">E5162_02075</name>
</gene>
<dbReference type="RefSeq" id="WP_135943287.1">
    <property type="nucleotide sequence ID" value="NZ_BMEI01000001.1"/>
</dbReference>
<evidence type="ECO:0000313" key="3">
    <source>
        <dbReference type="Proteomes" id="UP000305451"/>
    </source>
</evidence>
<protein>
    <submittedName>
        <fullName evidence="2">DUF393 domain-containing protein</fullName>
    </submittedName>
</protein>